<reference evidence="2 3" key="1">
    <citation type="submission" date="2023-01" db="EMBL/GenBank/DDBJ databases">
        <authorList>
            <person name="Whitehead M."/>
        </authorList>
    </citation>
    <scope>NUCLEOTIDE SEQUENCE [LARGE SCALE GENOMIC DNA]</scope>
</reference>
<proteinExistence type="predicted"/>
<dbReference type="AlphaFoldDB" id="A0AAV0YBL8"/>
<accession>A0AAV0YBL8</accession>
<evidence type="ECO:0000259" key="1">
    <source>
        <dbReference type="Pfam" id="PF21789"/>
    </source>
</evidence>
<dbReference type="InterPro" id="IPR048367">
    <property type="entry name" value="TNP-like_RNaseH_C"/>
</dbReference>
<name>A0AAV0YBL8_9HEMI</name>
<evidence type="ECO:0000313" key="3">
    <source>
        <dbReference type="Proteomes" id="UP001160148"/>
    </source>
</evidence>
<protein>
    <recommendedName>
        <fullName evidence="1">Transposable element P transposase-like RNase H C-terminal domain-containing protein</fullName>
    </recommendedName>
</protein>
<dbReference type="Proteomes" id="UP001160148">
    <property type="component" value="Unassembled WGS sequence"/>
</dbReference>
<sequence length="301" mass="35063">MTIFEKKTLNGKVINIDVTNRVKFLNGWQITINALLQLWDDIQKPNYVLCTYKLNQDCLENLFGSFRNQNGNNVNPTPIQFLWAFRKIFFINFFKHSDGSNCLDDLNEILTNIGELAPPLTNAPVLFPEKSPFKLCALKVSTVDYRELCFPAMNVLAYVCGYLIKKCFEKHSCDLCLKYAKHQDQLDQSFIFIFLKAYQNTENSTYGNLNVPPDQFINYINELDDIFVSNFPTLAVENDVGRKLKNFIDNIPFNHPCPKFDIEYLKALYIRLRIFHTVKYLNKNLLSMGRKNRKLDILSHL</sequence>
<dbReference type="EMBL" id="CARXXK010001694">
    <property type="protein sequence ID" value="CAI6377302.1"/>
    <property type="molecule type" value="Genomic_DNA"/>
</dbReference>
<dbReference type="Pfam" id="PF21789">
    <property type="entry name" value="TNP-like_RNaseH_C"/>
    <property type="match status" value="1"/>
</dbReference>
<gene>
    <name evidence="2" type="ORF">MEUPH1_LOCUS30582</name>
</gene>
<feature type="domain" description="Transposable element P transposase-like RNase H C-terminal" evidence="1">
    <location>
        <begin position="52"/>
        <end position="86"/>
    </location>
</feature>
<keyword evidence="3" id="KW-1185">Reference proteome</keyword>
<comment type="caution">
    <text evidence="2">The sequence shown here is derived from an EMBL/GenBank/DDBJ whole genome shotgun (WGS) entry which is preliminary data.</text>
</comment>
<organism evidence="2 3">
    <name type="scientific">Macrosiphum euphorbiae</name>
    <name type="common">potato aphid</name>
    <dbReference type="NCBI Taxonomy" id="13131"/>
    <lineage>
        <taxon>Eukaryota</taxon>
        <taxon>Metazoa</taxon>
        <taxon>Ecdysozoa</taxon>
        <taxon>Arthropoda</taxon>
        <taxon>Hexapoda</taxon>
        <taxon>Insecta</taxon>
        <taxon>Pterygota</taxon>
        <taxon>Neoptera</taxon>
        <taxon>Paraneoptera</taxon>
        <taxon>Hemiptera</taxon>
        <taxon>Sternorrhyncha</taxon>
        <taxon>Aphidomorpha</taxon>
        <taxon>Aphidoidea</taxon>
        <taxon>Aphididae</taxon>
        <taxon>Macrosiphini</taxon>
        <taxon>Macrosiphum</taxon>
    </lineage>
</organism>
<evidence type="ECO:0000313" key="2">
    <source>
        <dbReference type="EMBL" id="CAI6377302.1"/>
    </source>
</evidence>